<reference evidence="1" key="1">
    <citation type="submission" date="2021-06" db="EMBL/GenBank/DDBJ databases">
        <authorList>
            <person name="Kallberg Y."/>
            <person name="Tangrot J."/>
            <person name="Rosling A."/>
        </authorList>
    </citation>
    <scope>NUCLEOTIDE SEQUENCE</scope>
    <source>
        <strain evidence="1">UK204</strain>
    </source>
</reference>
<gene>
    <name evidence="1" type="ORF">FCALED_LOCUS3560</name>
</gene>
<proteinExistence type="predicted"/>
<accession>A0A9N8ZJR0</accession>
<dbReference type="Proteomes" id="UP000789570">
    <property type="component" value="Unassembled WGS sequence"/>
</dbReference>
<dbReference type="OrthoDB" id="2448782at2759"/>
<dbReference type="EMBL" id="CAJVPQ010000631">
    <property type="protein sequence ID" value="CAG8498079.1"/>
    <property type="molecule type" value="Genomic_DNA"/>
</dbReference>
<protein>
    <submittedName>
        <fullName evidence="1">884_t:CDS:1</fullName>
    </submittedName>
</protein>
<evidence type="ECO:0000313" key="2">
    <source>
        <dbReference type="Proteomes" id="UP000789570"/>
    </source>
</evidence>
<sequence length="45" mass="5298">MTQLKKILIKESGIDLTDDQKIVNHSYRRIAIQMLKDEDIPEDEI</sequence>
<name>A0A9N8ZJR0_9GLOM</name>
<dbReference type="AlphaFoldDB" id="A0A9N8ZJR0"/>
<comment type="caution">
    <text evidence="1">The sequence shown here is derived from an EMBL/GenBank/DDBJ whole genome shotgun (WGS) entry which is preliminary data.</text>
</comment>
<evidence type="ECO:0000313" key="1">
    <source>
        <dbReference type="EMBL" id="CAG8498079.1"/>
    </source>
</evidence>
<organism evidence="1 2">
    <name type="scientific">Funneliformis caledonium</name>
    <dbReference type="NCBI Taxonomy" id="1117310"/>
    <lineage>
        <taxon>Eukaryota</taxon>
        <taxon>Fungi</taxon>
        <taxon>Fungi incertae sedis</taxon>
        <taxon>Mucoromycota</taxon>
        <taxon>Glomeromycotina</taxon>
        <taxon>Glomeromycetes</taxon>
        <taxon>Glomerales</taxon>
        <taxon>Glomeraceae</taxon>
        <taxon>Funneliformis</taxon>
    </lineage>
</organism>
<keyword evidence="2" id="KW-1185">Reference proteome</keyword>